<evidence type="ECO:0000313" key="4">
    <source>
        <dbReference type="Proteomes" id="UP000198939"/>
    </source>
</evidence>
<dbReference type="AlphaFoldDB" id="A0A1H8VB57"/>
<evidence type="ECO:0000313" key="1">
    <source>
        <dbReference type="EMBL" id="SEI18777.1"/>
    </source>
</evidence>
<protein>
    <submittedName>
        <fullName evidence="1">Uncharacterized protein</fullName>
    </submittedName>
</protein>
<dbReference type="Proteomes" id="UP000198939">
    <property type="component" value="Unassembled WGS sequence"/>
</dbReference>
<reference evidence="3" key="2">
    <citation type="submission" date="2016-10" db="EMBL/GenBank/DDBJ databases">
        <authorList>
            <person name="Wibberg D."/>
        </authorList>
    </citation>
    <scope>NUCLEOTIDE SEQUENCE [LARGE SCALE GENOMIC DNA]</scope>
</reference>
<evidence type="ECO:0000313" key="3">
    <source>
        <dbReference type="Proteomes" id="UP000183063"/>
    </source>
</evidence>
<proteinExistence type="predicted"/>
<accession>A0A1H8VB57</accession>
<keyword evidence="4" id="KW-1185">Reference proteome</keyword>
<dbReference type="EMBL" id="FOCV01000041">
    <property type="protein sequence ID" value="SEP12669.1"/>
    <property type="molecule type" value="Genomic_DNA"/>
</dbReference>
<organism evidence="1 3">
    <name type="scientific">Rhizobium tibeticum</name>
    <dbReference type="NCBI Taxonomy" id="501024"/>
    <lineage>
        <taxon>Bacteria</taxon>
        <taxon>Pseudomonadati</taxon>
        <taxon>Pseudomonadota</taxon>
        <taxon>Alphaproteobacteria</taxon>
        <taxon>Hyphomicrobiales</taxon>
        <taxon>Rhizobiaceae</taxon>
        <taxon>Rhizobium/Agrobacterium group</taxon>
        <taxon>Rhizobium</taxon>
    </lineage>
</organism>
<dbReference type="EMBL" id="FNXB01000052">
    <property type="protein sequence ID" value="SEI18777.1"/>
    <property type="molecule type" value="Genomic_DNA"/>
</dbReference>
<sequence>MAVEVEEIEREHDRITGGQLAAAPTEGILEPTKVRPALLVENNCLAVQDGRAHAKSFEIITSRNAQKDN</sequence>
<evidence type="ECO:0000313" key="2">
    <source>
        <dbReference type="EMBL" id="SEP12669.1"/>
    </source>
</evidence>
<reference evidence="1" key="1">
    <citation type="submission" date="2016-10" db="EMBL/GenBank/DDBJ databases">
        <authorList>
            <person name="de Groot N.N."/>
        </authorList>
    </citation>
    <scope>NUCLEOTIDE SEQUENCE [LARGE SCALE GENOMIC DNA]</scope>
    <source>
        <strain evidence="1">CCBAU85039</strain>
    </source>
</reference>
<reference evidence="2 4" key="3">
    <citation type="submission" date="2016-10" db="EMBL/GenBank/DDBJ databases">
        <authorList>
            <person name="Varghese N."/>
            <person name="Submissions S."/>
        </authorList>
    </citation>
    <scope>NUCLEOTIDE SEQUENCE [LARGE SCALE GENOMIC DNA]</scope>
    <source>
        <strain evidence="2 4">CGMCC 1.7071</strain>
    </source>
</reference>
<dbReference type="Proteomes" id="UP000183063">
    <property type="component" value="Unassembled WGS sequence"/>
</dbReference>
<name>A0A1H8VB57_9HYPH</name>
<gene>
    <name evidence="1" type="ORF">RTCCBAU85039_6006</name>
    <name evidence="2" type="ORF">SAMN05216228_10414</name>
</gene>